<dbReference type="HOGENOM" id="CLU_075861_0_0_1"/>
<dbReference type="InterPro" id="IPR020999">
    <property type="entry name" value="Chitin_synth_reg_RCR"/>
</dbReference>
<feature type="transmembrane region" description="Helical" evidence="2">
    <location>
        <begin position="126"/>
        <end position="148"/>
    </location>
</feature>
<feature type="compositionally biased region" description="Gly residues" evidence="1">
    <location>
        <begin position="261"/>
        <end position="283"/>
    </location>
</feature>
<protein>
    <submittedName>
        <fullName evidence="3">Predicted protein</fullName>
    </submittedName>
</protein>
<dbReference type="Pfam" id="PF12273">
    <property type="entry name" value="RCR"/>
    <property type="match status" value="1"/>
</dbReference>
<keyword evidence="2" id="KW-1133">Transmembrane helix</keyword>
<sequence length="318" mass="35524">MTWTARGMRRGPDWWLKTKIIRLESFIAAASIIEWLMLCSTRKTAVPQDGSIPQSHLETRHSKFTPHTRNHPRSNLPRDAPVTTRISRVYDAAMLFAKRYDCVIDAEGFRQCYGEDSFWYSDTGIIIKWVILIFFFLLFFGWFIGGYIHAKHRLRKGLPLLSYHRFLVSYSTRRRYGQAGPPQNHFTFYQTPTPANPAYAQRQDPAWTEPPPLYQNTDSPPQYYPPPGATKMHPQQGGAAGVELPQYGTTAAARPAISGFPGPGMLQGGQTNGFVGSGSGAGPHGDVEQGGLSAQPVLPARPETAKTKLMGVVGRFRR</sequence>
<evidence type="ECO:0000256" key="2">
    <source>
        <dbReference type="SAM" id="Phobius"/>
    </source>
</evidence>
<evidence type="ECO:0000313" key="3">
    <source>
        <dbReference type="EMBL" id="CBX95338.1"/>
    </source>
</evidence>
<evidence type="ECO:0000313" key="4">
    <source>
        <dbReference type="Proteomes" id="UP000002668"/>
    </source>
</evidence>
<proteinExistence type="predicted"/>
<dbReference type="VEuPathDB" id="FungiDB:LEMA_P024900.1"/>
<name>E4ZXC8_LEPMJ</name>
<keyword evidence="2" id="KW-0472">Membrane</keyword>
<organism evidence="4">
    <name type="scientific">Leptosphaeria maculans (strain JN3 / isolate v23.1.3 / race Av1-4-5-6-7-8)</name>
    <name type="common">Blackleg fungus</name>
    <name type="synonym">Phoma lingam</name>
    <dbReference type="NCBI Taxonomy" id="985895"/>
    <lineage>
        <taxon>Eukaryota</taxon>
        <taxon>Fungi</taxon>
        <taxon>Dikarya</taxon>
        <taxon>Ascomycota</taxon>
        <taxon>Pezizomycotina</taxon>
        <taxon>Dothideomycetes</taxon>
        <taxon>Pleosporomycetidae</taxon>
        <taxon>Pleosporales</taxon>
        <taxon>Pleosporineae</taxon>
        <taxon>Leptosphaeriaceae</taxon>
        <taxon>Plenodomus</taxon>
        <taxon>Plenodomus lingam/Leptosphaeria maculans species complex</taxon>
    </lineage>
</organism>
<feature type="region of interest" description="Disordered" evidence="1">
    <location>
        <begin position="199"/>
        <end position="300"/>
    </location>
</feature>
<dbReference type="eggNOG" id="ENOG502SWNK">
    <property type="taxonomic scope" value="Eukaryota"/>
</dbReference>
<keyword evidence="4" id="KW-1185">Reference proteome</keyword>
<dbReference type="EMBL" id="FP929127">
    <property type="protein sequence ID" value="CBX95338.1"/>
    <property type="molecule type" value="Genomic_DNA"/>
</dbReference>
<dbReference type="OrthoDB" id="5400539at2759"/>
<reference evidence="4" key="1">
    <citation type="journal article" date="2011" name="Nat. Commun.">
        <title>Effector diversification within compartments of the Leptosphaeria maculans genome affected by Repeat-Induced Point mutations.</title>
        <authorList>
            <person name="Rouxel T."/>
            <person name="Grandaubert J."/>
            <person name="Hane J.K."/>
            <person name="Hoede C."/>
            <person name="van de Wouw A.P."/>
            <person name="Couloux A."/>
            <person name="Dominguez V."/>
            <person name="Anthouard V."/>
            <person name="Bally P."/>
            <person name="Bourras S."/>
            <person name="Cozijnsen A.J."/>
            <person name="Ciuffetti L.M."/>
            <person name="Degrave A."/>
            <person name="Dilmaghani A."/>
            <person name="Duret L."/>
            <person name="Fudal I."/>
            <person name="Goodwin S.B."/>
            <person name="Gout L."/>
            <person name="Glaser N."/>
            <person name="Linglin J."/>
            <person name="Kema G.H.J."/>
            <person name="Lapalu N."/>
            <person name="Lawrence C.B."/>
            <person name="May K."/>
            <person name="Meyer M."/>
            <person name="Ollivier B."/>
            <person name="Poulain J."/>
            <person name="Schoch C.L."/>
            <person name="Simon A."/>
            <person name="Spatafora J.W."/>
            <person name="Stachowiak A."/>
            <person name="Turgeon B.G."/>
            <person name="Tyler B.M."/>
            <person name="Vincent D."/>
            <person name="Weissenbach J."/>
            <person name="Amselem J."/>
            <person name="Quesneville H."/>
            <person name="Oliver R.P."/>
            <person name="Wincker P."/>
            <person name="Balesdent M.-H."/>
            <person name="Howlett B.J."/>
        </authorList>
    </citation>
    <scope>NUCLEOTIDE SEQUENCE [LARGE SCALE GENOMIC DNA]</scope>
    <source>
        <strain evidence="4">JN3 / isolate v23.1.3 / race Av1-4-5-6-7-8</strain>
    </source>
</reference>
<evidence type="ECO:0000256" key="1">
    <source>
        <dbReference type="SAM" id="MobiDB-lite"/>
    </source>
</evidence>
<dbReference type="InParanoid" id="E4ZXC8"/>
<dbReference type="GeneID" id="13288318"/>
<dbReference type="Proteomes" id="UP000002668">
    <property type="component" value="Genome"/>
</dbReference>
<accession>E4ZXC8</accession>
<keyword evidence="2" id="KW-0812">Transmembrane</keyword>
<dbReference type="AlphaFoldDB" id="E4ZXC8"/>
<gene>
    <name evidence="3" type="ORF">LEMA_P024900.1</name>
</gene>